<comment type="caution">
    <text evidence="2">The sequence shown here is derived from an EMBL/GenBank/DDBJ whole genome shotgun (WGS) entry which is preliminary data.</text>
</comment>
<dbReference type="EMBL" id="BMGC01000002">
    <property type="protein sequence ID" value="GGB19740.1"/>
    <property type="molecule type" value="Genomic_DNA"/>
</dbReference>
<dbReference type="InterPro" id="IPR021213">
    <property type="entry name" value="DUF2567"/>
</dbReference>
<feature type="transmembrane region" description="Helical" evidence="1">
    <location>
        <begin position="133"/>
        <end position="156"/>
    </location>
</feature>
<keyword evidence="1" id="KW-0472">Membrane</keyword>
<feature type="transmembrane region" description="Helical" evidence="1">
    <location>
        <begin position="52"/>
        <end position="74"/>
    </location>
</feature>
<dbReference type="Pfam" id="PF10821">
    <property type="entry name" value="DUF2567"/>
    <property type="match status" value="1"/>
</dbReference>
<sequence length="233" mass="23676">MSGRLVGALLAPRHGRLDGGGFAMSWTATTFGGRTGVEPAAPPTRAWMSTGAVVLLGIVVGIVWGVLTPGLRGVVVAPGRAGLLSDSTVHRFDAIAIFACLCAVYGVAAALGQWMVARSPADRAFVRSARGTIILVIATIAGSALGAWIGGLIAHARYPGAGSAQFGQYFFEAPSLWIRGASGLGMSAPWVLVVVAPVCALIAQAIVVLSNPRADLGVGTDAEIGLGVGEHTH</sequence>
<evidence type="ECO:0008006" key="4">
    <source>
        <dbReference type="Google" id="ProtNLM"/>
    </source>
</evidence>
<evidence type="ECO:0000313" key="2">
    <source>
        <dbReference type="EMBL" id="GGB19740.1"/>
    </source>
</evidence>
<keyword evidence="3" id="KW-1185">Reference proteome</keyword>
<feature type="transmembrane region" description="Helical" evidence="1">
    <location>
        <begin position="94"/>
        <end position="112"/>
    </location>
</feature>
<reference evidence="2" key="2">
    <citation type="submission" date="2020-09" db="EMBL/GenBank/DDBJ databases">
        <authorList>
            <person name="Sun Q."/>
            <person name="Zhou Y."/>
        </authorList>
    </citation>
    <scope>NUCLEOTIDE SEQUENCE</scope>
    <source>
        <strain evidence="2">CGMCC 1.12827</strain>
    </source>
</reference>
<feature type="transmembrane region" description="Helical" evidence="1">
    <location>
        <begin position="176"/>
        <end position="203"/>
    </location>
</feature>
<accession>A0A916WPB0</accession>
<evidence type="ECO:0000256" key="1">
    <source>
        <dbReference type="SAM" id="Phobius"/>
    </source>
</evidence>
<dbReference type="Proteomes" id="UP000621454">
    <property type="component" value="Unassembled WGS sequence"/>
</dbReference>
<organism evidence="2 3">
    <name type="scientific">Gordonia jinhuaensis</name>
    <dbReference type="NCBI Taxonomy" id="1517702"/>
    <lineage>
        <taxon>Bacteria</taxon>
        <taxon>Bacillati</taxon>
        <taxon>Actinomycetota</taxon>
        <taxon>Actinomycetes</taxon>
        <taxon>Mycobacteriales</taxon>
        <taxon>Gordoniaceae</taxon>
        <taxon>Gordonia</taxon>
    </lineage>
</organism>
<dbReference type="AlphaFoldDB" id="A0A916WPB0"/>
<keyword evidence="1" id="KW-0812">Transmembrane</keyword>
<gene>
    <name evidence="2" type="ORF">GCM10011489_04820</name>
</gene>
<keyword evidence="1" id="KW-1133">Transmembrane helix</keyword>
<protein>
    <recommendedName>
        <fullName evidence="4">DUF2567 domain-containing protein</fullName>
    </recommendedName>
</protein>
<name>A0A916WPB0_9ACTN</name>
<proteinExistence type="predicted"/>
<reference evidence="2" key="1">
    <citation type="journal article" date="2014" name="Int. J. Syst. Evol. Microbiol.">
        <title>Complete genome sequence of Corynebacterium casei LMG S-19264T (=DSM 44701T), isolated from a smear-ripened cheese.</title>
        <authorList>
            <consortium name="US DOE Joint Genome Institute (JGI-PGF)"/>
            <person name="Walter F."/>
            <person name="Albersmeier A."/>
            <person name="Kalinowski J."/>
            <person name="Ruckert C."/>
        </authorList>
    </citation>
    <scope>NUCLEOTIDE SEQUENCE</scope>
    <source>
        <strain evidence="2">CGMCC 1.12827</strain>
    </source>
</reference>
<evidence type="ECO:0000313" key="3">
    <source>
        <dbReference type="Proteomes" id="UP000621454"/>
    </source>
</evidence>